<evidence type="ECO:0008006" key="4">
    <source>
        <dbReference type="Google" id="ProtNLM"/>
    </source>
</evidence>
<evidence type="ECO:0000313" key="2">
    <source>
        <dbReference type="EMBL" id="PRD13301.1"/>
    </source>
</evidence>
<keyword evidence="1" id="KW-0732">Signal</keyword>
<dbReference type="Proteomes" id="UP000239181">
    <property type="component" value="Unassembled WGS sequence"/>
</dbReference>
<comment type="caution">
    <text evidence="2">The sequence shown here is derived from an EMBL/GenBank/DDBJ whole genome shotgun (WGS) entry which is preliminary data.</text>
</comment>
<keyword evidence="3" id="KW-1185">Reference proteome</keyword>
<dbReference type="OrthoDB" id="6609606at2"/>
<dbReference type="PROSITE" id="PS51257">
    <property type="entry name" value="PROKAR_LIPOPROTEIN"/>
    <property type="match status" value="1"/>
</dbReference>
<evidence type="ECO:0000256" key="1">
    <source>
        <dbReference type="SAM" id="SignalP"/>
    </source>
</evidence>
<reference evidence="2 3" key="1">
    <citation type="submission" date="2017-10" db="EMBL/GenBank/DDBJ databases">
        <title>Draft genome of two endophytic bacteria isolated from 'guarana' Paullinia cupana (Mart.) Ducke.</title>
        <authorList>
            <person name="Siqueira K.A."/>
            <person name="Liotti R.G."/>
            <person name="Mendes T.A."/>
            <person name="Soares M.A."/>
        </authorList>
    </citation>
    <scope>NUCLEOTIDE SEQUENCE [LARGE SCALE GENOMIC DNA]</scope>
    <source>
        <strain evidence="2 3">342</strain>
    </source>
</reference>
<dbReference type="EMBL" id="PDET01000020">
    <property type="protein sequence ID" value="PRD13301.1"/>
    <property type="molecule type" value="Genomic_DNA"/>
</dbReference>
<proteinExistence type="predicted"/>
<feature type="chain" id="PRO_5015424265" description="Lipoprotein" evidence="1">
    <location>
        <begin position="20"/>
        <end position="131"/>
    </location>
</feature>
<feature type="signal peptide" evidence="1">
    <location>
        <begin position="1"/>
        <end position="19"/>
    </location>
</feature>
<organism evidence="2 3">
    <name type="scientific">Pantoea coffeiphila</name>
    <dbReference type="NCBI Taxonomy" id="1465635"/>
    <lineage>
        <taxon>Bacteria</taxon>
        <taxon>Pseudomonadati</taxon>
        <taxon>Pseudomonadota</taxon>
        <taxon>Gammaproteobacteria</taxon>
        <taxon>Enterobacterales</taxon>
        <taxon>Erwiniaceae</taxon>
        <taxon>Pantoea</taxon>
    </lineage>
</organism>
<name>A0A2S9I6A3_9GAMM</name>
<accession>A0A2S9I6A3</accession>
<dbReference type="RefSeq" id="WP_105594853.1">
    <property type="nucleotide sequence ID" value="NZ_PDET01000020.1"/>
</dbReference>
<sequence length="131" mass="14244">MKKLLLCGMVLLSTSCADFQQTVGEKMKAVNAALNTNSTSTTGTQTTASVKQSGKITNEQCKTSIGKSRTYFEQILGFKLNESNSSGYTSFSETYNLQISDRKDRFGGNLAICIISIDPQTNKVTTFSMPT</sequence>
<dbReference type="AlphaFoldDB" id="A0A2S9I6A3"/>
<gene>
    <name evidence="2" type="ORF">CQW29_21835</name>
</gene>
<evidence type="ECO:0000313" key="3">
    <source>
        <dbReference type="Proteomes" id="UP000239181"/>
    </source>
</evidence>
<protein>
    <recommendedName>
        <fullName evidence="4">Lipoprotein</fullName>
    </recommendedName>
</protein>